<dbReference type="Pfam" id="PF08241">
    <property type="entry name" value="Methyltransf_11"/>
    <property type="match status" value="1"/>
</dbReference>
<evidence type="ECO:0000313" key="2">
    <source>
        <dbReference type="EMBL" id="MCP2307673.1"/>
    </source>
</evidence>
<dbReference type="EMBL" id="JAMZDX010000001">
    <property type="protein sequence ID" value="MCP2307673.1"/>
    <property type="molecule type" value="Genomic_DNA"/>
</dbReference>
<dbReference type="InterPro" id="IPR013216">
    <property type="entry name" value="Methyltransf_11"/>
</dbReference>
<evidence type="ECO:0000259" key="1">
    <source>
        <dbReference type="Pfam" id="PF08241"/>
    </source>
</evidence>
<keyword evidence="2" id="KW-0808">Transferase</keyword>
<organism evidence="2 3">
    <name type="scientific">Kitasatospora paracochleata</name>
    <dbReference type="NCBI Taxonomy" id="58354"/>
    <lineage>
        <taxon>Bacteria</taxon>
        <taxon>Bacillati</taxon>
        <taxon>Actinomycetota</taxon>
        <taxon>Actinomycetes</taxon>
        <taxon>Kitasatosporales</taxon>
        <taxon>Streptomycetaceae</taxon>
        <taxon>Kitasatospora</taxon>
    </lineage>
</organism>
<dbReference type="RefSeq" id="WP_253793765.1">
    <property type="nucleotide sequence ID" value="NZ_BAAAUB010000126.1"/>
</dbReference>
<dbReference type="SUPFAM" id="SSF53335">
    <property type="entry name" value="S-adenosyl-L-methionine-dependent methyltransferases"/>
    <property type="match status" value="1"/>
</dbReference>
<protein>
    <submittedName>
        <fullName evidence="2">SAM-dependent methyltransferase</fullName>
    </submittedName>
</protein>
<dbReference type="CDD" id="cd02440">
    <property type="entry name" value="AdoMet_MTases"/>
    <property type="match status" value="1"/>
</dbReference>
<accession>A0ABT1IRA4</accession>
<comment type="caution">
    <text evidence="2">The sequence shown here is derived from an EMBL/GenBank/DDBJ whole genome shotgun (WGS) entry which is preliminary data.</text>
</comment>
<reference evidence="2 3" key="1">
    <citation type="submission" date="2022-06" db="EMBL/GenBank/DDBJ databases">
        <title>Sequencing the genomes of 1000 actinobacteria strains.</title>
        <authorList>
            <person name="Klenk H.-P."/>
        </authorList>
    </citation>
    <scope>NUCLEOTIDE SEQUENCE [LARGE SCALE GENOMIC DNA]</scope>
    <source>
        <strain evidence="2 3">DSM 41656</strain>
    </source>
</reference>
<dbReference type="InterPro" id="IPR029063">
    <property type="entry name" value="SAM-dependent_MTases_sf"/>
</dbReference>
<keyword evidence="3" id="KW-1185">Reference proteome</keyword>
<gene>
    <name evidence="2" type="ORF">FHR36_000765</name>
</gene>
<dbReference type="PANTHER" id="PTHR43591">
    <property type="entry name" value="METHYLTRANSFERASE"/>
    <property type="match status" value="1"/>
</dbReference>
<dbReference type="Proteomes" id="UP001206483">
    <property type="component" value="Unassembled WGS sequence"/>
</dbReference>
<keyword evidence="2" id="KW-0489">Methyltransferase</keyword>
<feature type="domain" description="Methyltransferase type 11" evidence="1">
    <location>
        <begin position="46"/>
        <end position="136"/>
    </location>
</feature>
<dbReference type="GO" id="GO:0008168">
    <property type="term" value="F:methyltransferase activity"/>
    <property type="evidence" value="ECO:0007669"/>
    <property type="project" value="UniProtKB-KW"/>
</dbReference>
<evidence type="ECO:0000313" key="3">
    <source>
        <dbReference type="Proteomes" id="UP001206483"/>
    </source>
</evidence>
<name>A0ABT1IRA4_9ACTN</name>
<proteinExistence type="predicted"/>
<sequence>MEFAEFERQGWARRSGSYDSGFGAMTAGLHARLLDAAGVGPGTRLVEVGCGTGRLAGLALARGARVVATDAVPEMVKEASAALPGAEVTEASLPGLPFPDGAFEAAVGAFVINHVPDPPAAAADLRRVLAPGGRVALSCWDALRRNRAQGVFFDAVAQAGVDRPEGLPSSSPFAAHASPDGLAALLAAAGFTDVRVERVGWTHRVDPEQWWHDVLGGTVLTSALIEGRPPAEVERIRAAYLRLAAAHPDGFPVAALLATGTRP</sequence>
<dbReference type="GO" id="GO:0032259">
    <property type="term" value="P:methylation"/>
    <property type="evidence" value="ECO:0007669"/>
    <property type="project" value="UniProtKB-KW"/>
</dbReference>
<dbReference type="PANTHER" id="PTHR43591:SF24">
    <property type="entry name" value="2-METHOXY-6-POLYPRENYL-1,4-BENZOQUINOL METHYLASE, MITOCHONDRIAL"/>
    <property type="match status" value="1"/>
</dbReference>
<dbReference type="Gene3D" id="3.40.50.150">
    <property type="entry name" value="Vaccinia Virus protein VP39"/>
    <property type="match status" value="1"/>
</dbReference>